<dbReference type="Gene3D" id="1.10.357.10">
    <property type="entry name" value="Tetracycline Repressor, domain 2"/>
    <property type="match status" value="1"/>
</dbReference>
<dbReference type="Proteomes" id="UP000526233">
    <property type="component" value="Unassembled WGS sequence"/>
</dbReference>
<reference evidence="6 7" key="1">
    <citation type="submission" date="2018-11" db="EMBL/GenBank/DDBJ databases">
        <title>Genome sequencing and analysis.</title>
        <authorList>
            <person name="Huang Y.-T."/>
        </authorList>
    </citation>
    <scope>NUCLEOTIDE SEQUENCE [LARGE SCALE GENOMIC DNA]</scope>
    <source>
        <strain evidence="6 7">SHIN</strain>
    </source>
</reference>
<dbReference type="GO" id="GO:0000976">
    <property type="term" value="F:transcription cis-regulatory region binding"/>
    <property type="evidence" value="ECO:0007669"/>
    <property type="project" value="TreeGrafter"/>
</dbReference>
<dbReference type="Gene3D" id="1.10.10.60">
    <property type="entry name" value="Homeodomain-like"/>
    <property type="match status" value="1"/>
</dbReference>
<dbReference type="InterPro" id="IPR009057">
    <property type="entry name" value="Homeodomain-like_sf"/>
</dbReference>
<proteinExistence type="predicted"/>
<dbReference type="AlphaFoldDB" id="A0A7Y3WVE1"/>
<name>A0A7Y3WVE1_9HYPH</name>
<dbReference type="PRINTS" id="PR00455">
    <property type="entry name" value="HTHTETR"/>
</dbReference>
<feature type="domain" description="HTH tetR-type" evidence="5">
    <location>
        <begin position="35"/>
        <end position="94"/>
    </location>
</feature>
<dbReference type="InterPro" id="IPR036271">
    <property type="entry name" value="Tet_transcr_reg_TetR-rel_C_sf"/>
</dbReference>
<dbReference type="Pfam" id="PF00440">
    <property type="entry name" value="TetR_N"/>
    <property type="match status" value="1"/>
</dbReference>
<dbReference type="PANTHER" id="PTHR30055">
    <property type="entry name" value="HTH-TYPE TRANSCRIPTIONAL REGULATOR RUTR"/>
    <property type="match status" value="1"/>
</dbReference>
<dbReference type="SUPFAM" id="SSF46689">
    <property type="entry name" value="Homeodomain-like"/>
    <property type="match status" value="1"/>
</dbReference>
<accession>A0A7Y3WVE1</accession>
<dbReference type="GO" id="GO:0003700">
    <property type="term" value="F:DNA-binding transcription factor activity"/>
    <property type="evidence" value="ECO:0007669"/>
    <property type="project" value="TreeGrafter"/>
</dbReference>
<keyword evidence="3" id="KW-0804">Transcription</keyword>
<sequence length="236" mass="26700">MQFTGEAPVSDSSRWMLQGKWMAMESSLRPGGRTERNTEAILRAVLELIASSGMQFTYEDVAQLAGVSRRTLHRRWSDRTALIADALASNYRRFKVPATGNLAKDVRNLAYRFRDFCDDPVEIAINGFSAISPDTEFAHMSRIAWEKSHGSHAEIFNVLRRDGVIRAGMDTGTILNMLMSPILLSSTILRVRMTDKELDSLVDHTLMMLAIDPHLIDDETRKDGKRPDKRARHLPK</sequence>
<dbReference type="InterPro" id="IPR050109">
    <property type="entry name" value="HTH-type_TetR-like_transc_reg"/>
</dbReference>
<dbReference type="InterPro" id="IPR011075">
    <property type="entry name" value="TetR_C"/>
</dbReference>
<dbReference type="PROSITE" id="PS50977">
    <property type="entry name" value="HTH_TETR_2"/>
    <property type="match status" value="1"/>
</dbReference>
<dbReference type="Pfam" id="PF16859">
    <property type="entry name" value="TetR_C_11"/>
    <property type="match status" value="1"/>
</dbReference>
<evidence type="ECO:0000256" key="4">
    <source>
        <dbReference type="PROSITE-ProRule" id="PRU00335"/>
    </source>
</evidence>
<evidence type="ECO:0000256" key="3">
    <source>
        <dbReference type="ARBA" id="ARBA00023163"/>
    </source>
</evidence>
<evidence type="ECO:0000256" key="2">
    <source>
        <dbReference type="ARBA" id="ARBA00023125"/>
    </source>
</evidence>
<evidence type="ECO:0000259" key="5">
    <source>
        <dbReference type="PROSITE" id="PS50977"/>
    </source>
</evidence>
<dbReference type="PANTHER" id="PTHR30055:SF148">
    <property type="entry name" value="TETR-FAMILY TRANSCRIPTIONAL REGULATOR"/>
    <property type="match status" value="1"/>
</dbReference>
<keyword evidence="2 4" id="KW-0238">DNA-binding</keyword>
<evidence type="ECO:0000313" key="7">
    <source>
        <dbReference type="Proteomes" id="UP000526233"/>
    </source>
</evidence>
<evidence type="ECO:0000256" key="1">
    <source>
        <dbReference type="ARBA" id="ARBA00023015"/>
    </source>
</evidence>
<evidence type="ECO:0000313" key="6">
    <source>
        <dbReference type="EMBL" id="NNV19092.1"/>
    </source>
</evidence>
<keyword evidence="1" id="KW-0805">Transcription regulation</keyword>
<organism evidence="6 7">
    <name type="scientific">Brucella pseudogrignonensis</name>
    <dbReference type="NCBI Taxonomy" id="419475"/>
    <lineage>
        <taxon>Bacteria</taxon>
        <taxon>Pseudomonadati</taxon>
        <taxon>Pseudomonadota</taxon>
        <taxon>Alphaproteobacteria</taxon>
        <taxon>Hyphomicrobiales</taxon>
        <taxon>Brucellaceae</taxon>
        <taxon>Brucella/Ochrobactrum group</taxon>
        <taxon>Brucella</taxon>
    </lineage>
</organism>
<gene>
    <name evidence="6" type="ORF">EHE22_01445</name>
</gene>
<dbReference type="EMBL" id="PKQI01000001">
    <property type="protein sequence ID" value="NNV19092.1"/>
    <property type="molecule type" value="Genomic_DNA"/>
</dbReference>
<dbReference type="SUPFAM" id="SSF48498">
    <property type="entry name" value="Tetracyclin repressor-like, C-terminal domain"/>
    <property type="match status" value="1"/>
</dbReference>
<comment type="caution">
    <text evidence="6">The sequence shown here is derived from an EMBL/GenBank/DDBJ whole genome shotgun (WGS) entry which is preliminary data.</text>
</comment>
<feature type="DNA-binding region" description="H-T-H motif" evidence="4">
    <location>
        <begin position="57"/>
        <end position="76"/>
    </location>
</feature>
<dbReference type="InterPro" id="IPR001647">
    <property type="entry name" value="HTH_TetR"/>
</dbReference>
<protein>
    <submittedName>
        <fullName evidence="6">TetR/AcrR family transcriptional regulator</fullName>
    </submittedName>
</protein>